<organism evidence="2">
    <name type="scientific">Theromyzon tessulatum</name>
    <name type="common">Duck leech</name>
    <dbReference type="NCBI Taxonomy" id="13286"/>
    <lineage>
        <taxon>Eukaryota</taxon>
        <taxon>Metazoa</taxon>
        <taxon>Spiralia</taxon>
        <taxon>Lophotrochozoa</taxon>
        <taxon>Annelida</taxon>
        <taxon>Clitellata</taxon>
        <taxon>Hirudinea</taxon>
        <taxon>Rhynchobdellida</taxon>
        <taxon>Glossiphoniidae</taxon>
        <taxon>Theromyzon</taxon>
    </lineage>
</organism>
<proteinExistence type="predicted"/>
<protein>
    <submittedName>
        <fullName evidence="2">ATP synthase F0 subunit 8</fullName>
    </submittedName>
</protein>
<keyword evidence="1" id="KW-0472">Membrane</keyword>
<dbReference type="EMBL" id="MT862407">
    <property type="protein sequence ID" value="QNV11852.1"/>
    <property type="molecule type" value="Genomic_DNA"/>
</dbReference>
<keyword evidence="1" id="KW-1133">Transmembrane helix</keyword>
<name>A0A7L7S515_THETS</name>
<dbReference type="AlphaFoldDB" id="A0A7L7S515"/>
<keyword evidence="2" id="KW-0496">Mitochondrion</keyword>
<dbReference type="GeneID" id="77421919"/>
<evidence type="ECO:0000313" key="2">
    <source>
        <dbReference type="EMBL" id="QNV11852.1"/>
    </source>
</evidence>
<sequence>MPHLSPMSWIYFLSILWFCMLIMITNMWWLKMKPMNPMIKNNTNNKNMLVWKW</sequence>
<gene>
    <name evidence="2" type="primary">ATP8</name>
</gene>
<evidence type="ECO:0000256" key="1">
    <source>
        <dbReference type="SAM" id="Phobius"/>
    </source>
</evidence>
<feature type="transmembrane region" description="Helical" evidence="1">
    <location>
        <begin position="6"/>
        <end position="30"/>
    </location>
</feature>
<accession>A0A7L7S515</accession>
<geneLocation type="mitochondrion" evidence="2"/>
<dbReference type="CTD" id="4509"/>
<keyword evidence="1" id="KW-0812">Transmembrane</keyword>
<reference evidence="2" key="1">
    <citation type="submission" date="2020-08" db="EMBL/GenBank/DDBJ databases">
        <title>DNAmark Project.</title>
        <authorList>
            <person name="Leerhoei F."/>
        </authorList>
    </citation>
    <scope>NUCLEOTIDE SEQUENCE</scope>
    <source>
        <strain evidence="2">DM687</strain>
    </source>
</reference>
<dbReference type="RefSeq" id="YP_010584246.1">
    <property type="nucleotide sequence ID" value="NC_069203.1"/>
</dbReference>